<evidence type="ECO:0000313" key="2">
    <source>
        <dbReference type="EMBL" id="ORZ27846.1"/>
    </source>
</evidence>
<dbReference type="AlphaFoldDB" id="A0A1Y2GZZ4"/>
<evidence type="ECO:0000256" key="1">
    <source>
        <dbReference type="SAM" id="MobiDB-lite"/>
    </source>
</evidence>
<proteinExistence type="predicted"/>
<protein>
    <submittedName>
        <fullName evidence="2">Uncharacterized protein</fullName>
    </submittedName>
</protein>
<evidence type="ECO:0000313" key="3">
    <source>
        <dbReference type="Proteomes" id="UP000193648"/>
    </source>
</evidence>
<comment type="caution">
    <text evidence="2">The sequence shown here is derived from an EMBL/GenBank/DDBJ whole genome shotgun (WGS) entry which is preliminary data.</text>
</comment>
<feature type="region of interest" description="Disordered" evidence="1">
    <location>
        <begin position="50"/>
        <end position="74"/>
    </location>
</feature>
<keyword evidence="3" id="KW-1185">Reference proteome</keyword>
<dbReference type="Proteomes" id="UP000193648">
    <property type="component" value="Unassembled WGS sequence"/>
</dbReference>
<dbReference type="GeneID" id="33561303"/>
<accession>A0A1Y2GZZ4</accession>
<reference evidence="2 3" key="1">
    <citation type="submission" date="2016-07" db="EMBL/GenBank/DDBJ databases">
        <title>Pervasive Adenine N6-methylation of Active Genes in Fungi.</title>
        <authorList>
            <consortium name="DOE Joint Genome Institute"/>
            <person name="Mondo S.J."/>
            <person name="Dannebaum R.O."/>
            <person name="Kuo R.C."/>
            <person name="Labutti K."/>
            <person name="Haridas S."/>
            <person name="Kuo A."/>
            <person name="Salamov A."/>
            <person name="Ahrendt S.R."/>
            <person name="Lipzen A."/>
            <person name="Sullivan W."/>
            <person name="Andreopoulos W.B."/>
            <person name="Clum A."/>
            <person name="Lindquist E."/>
            <person name="Daum C."/>
            <person name="Ramamoorthy G.K."/>
            <person name="Gryganskyi A."/>
            <person name="Culley D."/>
            <person name="Magnuson J.K."/>
            <person name="James T.Y."/>
            <person name="O'Malley M.A."/>
            <person name="Stajich J.E."/>
            <person name="Spatafora J.W."/>
            <person name="Visel A."/>
            <person name="Grigoriev I.V."/>
        </authorList>
    </citation>
    <scope>NUCLEOTIDE SEQUENCE [LARGE SCALE GENOMIC DNA]</scope>
    <source>
        <strain evidence="2 3">NRRL 3116</strain>
    </source>
</reference>
<dbReference type="RefSeq" id="XP_021885549.1">
    <property type="nucleotide sequence ID" value="XM_022019458.1"/>
</dbReference>
<organism evidence="2 3">
    <name type="scientific">Lobosporangium transversale</name>
    <dbReference type="NCBI Taxonomy" id="64571"/>
    <lineage>
        <taxon>Eukaryota</taxon>
        <taxon>Fungi</taxon>
        <taxon>Fungi incertae sedis</taxon>
        <taxon>Mucoromycota</taxon>
        <taxon>Mortierellomycotina</taxon>
        <taxon>Mortierellomycetes</taxon>
        <taxon>Mortierellales</taxon>
        <taxon>Mortierellaceae</taxon>
        <taxon>Lobosporangium</taxon>
    </lineage>
</organism>
<feature type="compositionally biased region" description="Polar residues" evidence="1">
    <location>
        <begin position="65"/>
        <end position="74"/>
    </location>
</feature>
<gene>
    <name evidence="2" type="ORF">BCR41DRAFT_122688</name>
</gene>
<name>A0A1Y2GZZ4_9FUNG</name>
<dbReference type="InParanoid" id="A0A1Y2GZZ4"/>
<sequence length="74" mass="8274">MGTSSLWLLLCSSIYSQYRLRLAYPLTFLPYSSCSVRPLFKHTCPTLLNERPQPMPQQAGKVARQTPSSGVPAM</sequence>
<dbReference type="EMBL" id="MCFF01000003">
    <property type="protein sequence ID" value="ORZ27846.1"/>
    <property type="molecule type" value="Genomic_DNA"/>
</dbReference>